<keyword evidence="2 4" id="KW-0238">DNA-binding</keyword>
<feature type="region of interest" description="Disordered" evidence="5">
    <location>
        <begin position="1"/>
        <end position="29"/>
    </location>
</feature>
<evidence type="ECO:0000256" key="1">
    <source>
        <dbReference type="ARBA" id="ARBA00023015"/>
    </source>
</evidence>
<evidence type="ECO:0000256" key="2">
    <source>
        <dbReference type="ARBA" id="ARBA00023125"/>
    </source>
</evidence>
<dbReference type="SUPFAM" id="SSF46689">
    <property type="entry name" value="Homeodomain-like"/>
    <property type="match status" value="1"/>
</dbReference>
<dbReference type="PROSITE" id="PS50977">
    <property type="entry name" value="HTH_TETR_2"/>
    <property type="match status" value="1"/>
</dbReference>
<evidence type="ECO:0000259" key="6">
    <source>
        <dbReference type="PROSITE" id="PS50977"/>
    </source>
</evidence>
<sequence length="237" mass="25834">MLDSTTPISADRTAEPAAPAAPGLRERKKQRTRAAIVRAGLDLSEANGFDATTVEQIAAVADVSPRTVNRYFETKEDIVLAPVVDFGAIVAAALRDQPRTGDELHALCRAYLSVVDRAVAEEEGGPSFRQFQQMQRIMRASPAVNARALDYADTKNQAVFEELAERMDTSPECLTVRLIGGTWQVLCHLSLSAAEDVMLTGAPAEAARVARESILLAYRELRRMCSTSLPEDATRDM</sequence>
<dbReference type="PROSITE" id="PS01081">
    <property type="entry name" value="HTH_TETR_1"/>
    <property type="match status" value="1"/>
</dbReference>
<keyword evidence="1" id="KW-0805">Transcription regulation</keyword>
<dbReference type="Proteomes" id="UP001601444">
    <property type="component" value="Unassembled WGS sequence"/>
</dbReference>
<dbReference type="PANTHER" id="PTHR30055">
    <property type="entry name" value="HTH-TYPE TRANSCRIPTIONAL REGULATOR RUTR"/>
    <property type="match status" value="1"/>
</dbReference>
<comment type="caution">
    <text evidence="7">The sequence shown here is derived from an EMBL/GenBank/DDBJ whole genome shotgun (WGS) entry which is preliminary data.</text>
</comment>
<dbReference type="EMBL" id="JBIAMX010000003">
    <property type="protein sequence ID" value="MFF0542689.1"/>
    <property type="molecule type" value="Genomic_DNA"/>
</dbReference>
<keyword evidence="8" id="KW-1185">Reference proteome</keyword>
<dbReference type="InterPro" id="IPR050109">
    <property type="entry name" value="HTH-type_TetR-like_transc_reg"/>
</dbReference>
<dbReference type="InterPro" id="IPR001647">
    <property type="entry name" value="HTH_TetR"/>
</dbReference>
<organism evidence="7 8">
    <name type="scientific">Nocardia thailandica</name>
    <dbReference type="NCBI Taxonomy" id="257275"/>
    <lineage>
        <taxon>Bacteria</taxon>
        <taxon>Bacillati</taxon>
        <taxon>Actinomycetota</taxon>
        <taxon>Actinomycetes</taxon>
        <taxon>Mycobacteriales</taxon>
        <taxon>Nocardiaceae</taxon>
        <taxon>Nocardia</taxon>
    </lineage>
</organism>
<gene>
    <name evidence="7" type="ORF">ACFYTF_07610</name>
</gene>
<accession>A0ABW6PJW5</accession>
<feature type="domain" description="HTH tetR-type" evidence="6">
    <location>
        <begin position="30"/>
        <end position="90"/>
    </location>
</feature>
<dbReference type="InterPro" id="IPR009057">
    <property type="entry name" value="Homeodomain-like_sf"/>
</dbReference>
<evidence type="ECO:0000313" key="8">
    <source>
        <dbReference type="Proteomes" id="UP001601444"/>
    </source>
</evidence>
<dbReference type="RefSeq" id="WP_052313649.1">
    <property type="nucleotide sequence ID" value="NZ_JBIAMX010000003.1"/>
</dbReference>
<dbReference type="Pfam" id="PF00440">
    <property type="entry name" value="TetR_N"/>
    <property type="match status" value="1"/>
</dbReference>
<name>A0ABW6PJW5_9NOCA</name>
<reference evidence="7 8" key="1">
    <citation type="submission" date="2024-10" db="EMBL/GenBank/DDBJ databases">
        <title>The Natural Products Discovery Center: Release of the First 8490 Sequenced Strains for Exploring Actinobacteria Biosynthetic Diversity.</title>
        <authorList>
            <person name="Kalkreuter E."/>
            <person name="Kautsar S.A."/>
            <person name="Yang D."/>
            <person name="Bader C.D."/>
            <person name="Teijaro C.N."/>
            <person name="Fluegel L."/>
            <person name="Davis C.M."/>
            <person name="Simpson J.R."/>
            <person name="Lauterbach L."/>
            <person name="Steele A.D."/>
            <person name="Gui C."/>
            <person name="Meng S."/>
            <person name="Li G."/>
            <person name="Viehrig K."/>
            <person name="Ye F."/>
            <person name="Su P."/>
            <person name="Kiefer A.F."/>
            <person name="Nichols A."/>
            <person name="Cepeda A.J."/>
            <person name="Yan W."/>
            <person name="Fan B."/>
            <person name="Jiang Y."/>
            <person name="Adhikari A."/>
            <person name="Zheng C.-J."/>
            <person name="Schuster L."/>
            <person name="Cowan T.M."/>
            <person name="Smanski M.J."/>
            <person name="Chevrette M.G."/>
            <person name="De Carvalho L.P.S."/>
            <person name="Shen B."/>
        </authorList>
    </citation>
    <scope>NUCLEOTIDE SEQUENCE [LARGE SCALE GENOMIC DNA]</scope>
    <source>
        <strain evidence="7 8">NPDC004045</strain>
    </source>
</reference>
<protein>
    <submittedName>
        <fullName evidence="7">TetR family transcriptional regulator</fullName>
    </submittedName>
</protein>
<evidence type="ECO:0000256" key="5">
    <source>
        <dbReference type="SAM" id="MobiDB-lite"/>
    </source>
</evidence>
<dbReference type="PANTHER" id="PTHR30055:SF234">
    <property type="entry name" value="HTH-TYPE TRANSCRIPTIONAL REGULATOR BETI"/>
    <property type="match status" value="1"/>
</dbReference>
<evidence type="ECO:0000256" key="4">
    <source>
        <dbReference type="PROSITE-ProRule" id="PRU00335"/>
    </source>
</evidence>
<evidence type="ECO:0000256" key="3">
    <source>
        <dbReference type="ARBA" id="ARBA00023163"/>
    </source>
</evidence>
<feature type="DNA-binding region" description="H-T-H motif" evidence="4">
    <location>
        <begin position="53"/>
        <end position="72"/>
    </location>
</feature>
<dbReference type="Gene3D" id="1.10.357.10">
    <property type="entry name" value="Tetracycline Repressor, domain 2"/>
    <property type="match status" value="1"/>
</dbReference>
<evidence type="ECO:0000313" key="7">
    <source>
        <dbReference type="EMBL" id="MFF0542689.1"/>
    </source>
</evidence>
<keyword evidence="3" id="KW-0804">Transcription</keyword>
<proteinExistence type="predicted"/>
<dbReference type="InterPro" id="IPR023772">
    <property type="entry name" value="DNA-bd_HTH_TetR-type_CS"/>
</dbReference>